<reference evidence="1" key="2">
    <citation type="journal article" date="2023" name="Science">
        <title>Genomic signatures of disease resistance in endangered staghorn corals.</title>
        <authorList>
            <person name="Vollmer S.V."/>
            <person name="Selwyn J.D."/>
            <person name="Despard B.A."/>
            <person name="Roesel C.L."/>
        </authorList>
    </citation>
    <scope>NUCLEOTIDE SEQUENCE</scope>
    <source>
        <strain evidence="1">K2</strain>
    </source>
</reference>
<gene>
    <name evidence="1" type="ORF">P5673_033117</name>
</gene>
<reference evidence="1" key="1">
    <citation type="journal article" date="2023" name="G3 (Bethesda)">
        <title>Whole genome assembly and annotation of the endangered Caribbean coral Acropora cervicornis.</title>
        <authorList>
            <person name="Selwyn J.D."/>
            <person name="Vollmer S.V."/>
        </authorList>
    </citation>
    <scope>NUCLEOTIDE SEQUENCE</scope>
    <source>
        <strain evidence="1">K2</strain>
    </source>
</reference>
<accession>A0AAD9PQP4</accession>
<name>A0AAD9PQP4_ACRCE</name>
<dbReference type="Proteomes" id="UP001249851">
    <property type="component" value="Unassembled WGS sequence"/>
</dbReference>
<dbReference type="AlphaFoldDB" id="A0AAD9PQP4"/>
<evidence type="ECO:0000313" key="2">
    <source>
        <dbReference type="Proteomes" id="UP001249851"/>
    </source>
</evidence>
<organism evidence="1 2">
    <name type="scientific">Acropora cervicornis</name>
    <name type="common">Staghorn coral</name>
    <dbReference type="NCBI Taxonomy" id="6130"/>
    <lineage>
        <taxon>Eukaryota</taxon>
        <taxon>Metazoa</taxon>
        <taxon>Cnidaria</taxon>
        <taxon>Anthozoa</taxon>
        <taxon>Hexacorallia</taxon>
        <taxon>Scleractinia</taxon>
        <taxon>Astrocoeniina</taxon>
        <taxon>Acroporidae</taxon>
        <taxon>Acropora</taxon>
    </lineage>
</organism>
<keyword evidence="2" id="KW-1185">Reference proteome</keyword>
<comment type="caution">
    <text evidence="1">The sequence shown here is derived from an EMBL/GenBank/DDBJ whole genome shotgun (WGS) entry which is preliminary data.</text>
</comment>
<dbReference type="EMBL" id="JARQWQ010000214">
    <property type="protein sequence ID" value="KAK2547105.1"/>
    <property type="molecule type" value="Genomic_DNA"/>
</dbReference>
<sequence>MDDQLVGGVNDEEHLRNLEAISHATRVDPVLSRVLEFVRSGPQHIEDLLLKPFFHRRYELSIEQDSLVWEIRVVIPTRYQKDILDELH</sequence>
<protein>
    <submittedName>
        <fullName evidence="1">Uncharacterized protein</fullName>
    </submittedName>
</protein>
<feature type="non-terminal residue" evidence="1">
    <location>
        <position position="1"/>
    </location>
</feature>
<evidence type="ECO:0000313" key="1">
    <source>
        <dbReference type="EMBL" id="KAK2547105.1"/>
    </source>
</evidence>
<proteinExistence type="predicted"/>